<dbReference type="AlphaFoldDB" id="A0AAV9JD99"/>
<gene>
    <name evidence="2" type="ORF">LTR36_005800</name>
</gene>
<keyword evidence="3" id="KW-1185">Reference proteome</keyword>
<proteinExistence type="predicted"/>
<protein>
    <submittedName>
        <fullName evidence="2">Uncharacterized protein</fullName>
    </submittedName>
</protein>
<feature type="compositionally biased region" description="Basic and acidic residues" evidence="1">
    <location>
        <begin position="9"/>
        <end position="33"/>
    </location>
</feature>
<sequence length="136" mass="14801">MSSPTSTWQDRRGMFQSGKEVHEPGKPVTRRESGSGIADAVRRASTASIDALEKTTSSSSASPSSQRRSSNTGGLFGNLTQHKRGSEDYGERRNSHAEQRPAGMMSGWYNSTFRGMTGAKQPSTETTQNQKRGVME</sequence>
<feature type="region of interest" description="Disordered" evidence="1">
    <location>
        <begin position="1"/>
        <end position="136"/>
    </location>
</feature>
<comment type="caution">
    <text evidence="2">The sequence shown here is derived from an EMBL/GenBank/DDBJ whole genome shotgun (WGS) entry which is preliminary data.</text>
</comment>
<feature type="compositionally biased region" description="Polar residues" evidence="1">
    <location>
        <begin position="108"/>
        <end position="136"/>
    </location>
</feature>
<feature type="compositionally biased region" description="Low complexity" evidence="1">
    <location>
        <begin position="57"/>
        <end position="70"/>
    </location>
</feature>
<dbReference type="Proteomes" id="UP001324427">
    <property type="component" value="Unassembled WGS sequence"/>
</dbReference>
<name>A0AAV9JD99_9PEZI</name>
<evidence type="ECO:0000313" key="2">
    <source>
        <dbReference type="EMBL" id="KAK4543250.1"/>
    </source>
</evidence>
<evidence type="ECO:0000313" key="3">
    <source>
        <dbReference type="Proteomes" id="UP001324427"/>
    </source>
</evidence>
<reference evidence="2 3" key="1">
    <citation type="submission" date="2021-11" db="EMBL/GenBank/DDBJ databases">
        <title>Black yeast isolated from Biological Soil Crust.</title>
        <authorList>
            <person name="Kurbessoian T."/>
        </authorList>
    </citation>
    <scope>NUCLEOTIDE SEQUENCE [LARGE SCALE GENOMIC DNA]</scope>
    <source>
        <strain evidence="2 3">CCFEE 5522</strain>
    </source>
</reference>
<organism evidence="2 3">
    <name type="scientific">Oleoguttula mirabilis</name>
    <dbReference type="NCBI Taxonomy" id="1507867"/>
    <lineage>
        <taxon>Eukaryota</taxon>
        <taxon>Fungi</taxon>
        <taxon>Dikarya</taxon>
        <taxon>Ascomycota</taxon>
        <taxon>Pezizomycotina</taxon>
        <taxon>Dothideomycetes</taxon>
        <taxon>Dothideomycetidae</taxon>
        <taxon>Mycosphaerellales</taxon>
        <taxon>Teratosphaeriaceae</taxon>
        <taxon>Oleoguttula</taxon>
    </lineage>
</organism>
<dbReference type="EMBL" id="JAVFHQ010000034">
    <property type="protein sequence ID" value="KAK4543250.1"/>
    <property type="molecule type" value="Genomic_DNA"/>
</dbReference>
<evidence type="ECO:0000256" key="1">
    <source>
        <dbReference type="SAM" id="MobiDB-lite"/>
    </source>
</evidence>
<feature type="compositionally biased region" description="Basic and acidic residues" evidence="1">
    <location>
        <begin position="84"/>
        <end position="99"/>
    </location>
</feature>
<accession>A0AAV9JD99</accession>